<evidence type="ECO:0000259" key="6">
    <source>
        <dbReference type="PROSITE" id="PS50977"/>
    </source>
</evidence>
<dbReference type="InterPro" id="IPR011075">
    <property type="entry name" value="TetR_C"/>
</dbReference>
<keyword evidence="3" id="KW-0804">Transcription</keyword>
<dbReference type="RefSeq" id="WP_110039411.1">
    <property type="nucleotide sequence ID" value="NZ_QGTL01000008.1"/>
</dbReference>
<dbReference type="SUPFAM" id="SSF46689">
    <property type="entry name" value="Homeodomain-like"/>
    <property type="match status" value="1"/>
</dbReference>
<feature type="domain" description="HTH tetR-type" evidence="6">
    <location>
        <begin position="13"/>
        <end position="73"/>
    </location>
</feature>
<feature type="region of interest" description="Disordered" evidence="5">
    <location>
        <begin position="190"/>
        <end position="211"/>
    </location>
</feature>
<keyword evidence="2 4" id="KW-0238">DNA-binding</keyword>
<sequence length="211" mass="22554">MDQAENRVDPRITASRRRVLTAALTELAEAGYGGFAIESVCRRSGVAKSTVYRHWPGKLALIADALRSLNVQPGSAADPLSDLTPRQRVVAIVDHLATAFTGSLVADCTPALIDAAERNDELRELFHRYNAERRATLVAAVRDGIAAGDFPSGADPELAATALAGAVIYRRLMTPDALDPTEVDDLVDTVLGPGVSQSPSPRRRLGEATRE</sequence>
<evidence type="ECO:0000313" key="8">
    <source>
        <dbReference type="Proteomes" id="UP000246410"/>
    </source>
</evidence>
<feature type="DNA-binding region" description="H-T-H motif" evidence="4">
    <location>
        <begin position="36"/>
        <end position="55"/>
    </location>
</feature>
<dbReference type="InterPro" id="IPR036271">
    <property type="entry name" value="Tet_transcr_reg_TetR-rel_C_sf"/>
</dbReference>
<dbReference type="Pfam" id="PF16859">
    <property type="entry name" value="TetR_C_11"/>
    <property type="match status" value="1"/>
</dbReference>
<name>A0A317NC31_9NOCA</name>
<proteinExistence type="predicted"/>
<gene>
    <name evidence="7" type="ORF">DFR69_10859</name>
</gene>
<dbReference type="EMBL" id="QGTL01000008">
    <property type="protein sequence ID" value="PWV72749.1"/>
    <property type="molecule type" value="Genomic_DNA"/>
</dbReference>
<dbReference type="AlphaFoldDB" id="A0A317NC31"/>
<accession>A0A317NC31</accession>
<evidence type="ECO:0000256" key="5">
    <source>
        <dbReference type="SAM" id="MobiDB-lite"/>
    </source>
</evidence>
<dbReference type="PANTHER" id="PTHR30055:SF148">
    <property type="entry name" value="TETR-FAMILY TRANSCRIPTIONAL REGULATOR"/>
    <property type="match status" value="1"/>
</dbReference>
<evidence type="ECO:0000256" key="3">
    <source>
        <dbReference type="ARBA" id="ARBA00023163"/>
    </source>
</evidence>
<protein>
    <submittedName>
        <fullName evidence="7">TetR family transcriptional regulator</fullName>
    </submittedName>
</protein>
<dbReference type="GO" id="GO:0003700">
    <property type="term" value="F:DNA-binding transcription factor activity"/>
    <property type="evidence" value="ECO:0007669"/>
    <property type="project" value="TreeGrafter"/>
</dbReference>
<dbReference type="SUPFAM" id="SSF48498">
    <property type="entry name" value="Tetracyclin repressor-like, C-terminal domain"/>
    <property type="match status" value="1"/>
</dbReference>
<keyword evidence="8" id="KW-1185">Reference proteome</keyword>
<dbReference type="InterPro" id="IPR050109">
    <property type="entry name" value="HTH-type_TetR-like_transc_reg"/>
</dbReference>
<dbReference type="GO" id="GO:0000976">
    <property type="term" value="F:transcription cis-regulatory region binding"/>
    <property type="evidence" value="ECO:0007669"/>
    <property type="project" value="TreeGrafter"/>
</dbReference>
<dbReference type="InterPro" id="IPR001647">
    <property type="entry name" value="HTH_TetR"/>
</dbReference>
<organism evidence="7 8">
    <name type="scientific">Nocardia neocaledoniensis</name>
    <dbReference type="NCBI Taxonomy" id="236511"/>
    <lineage>
        <taxon>Bacteria</taxon>
        <taxon>Bacillati</taxon>
        <taxon>Actinomycetota</taxon>
        <taxon>Actinomycetes</taxon>
        <taxon>Mycobacteriales</taxon>
        <taxon>Nocardiaceae</taxon>
        <taxon>Nocardia</taxon>
    </lineage>
</organism>
<dbReference type="PRINTS" id="PR00455">
    <property type="entry name" value="HTHTETR"/>
</dbReference>
<dbReference type="Gene3D" id="1.10.10.60">
    <property type="entry name" value="Homeodomain-like"/>
    <property type="match status" value="1"/>
</dbReference>
<evidence type="ECO:0000256" key="2">
    <source>
        <dbReference type="ARBA" id="ARBA00023125"/>
    </source>
</evidence>
<evidence type="ECO:0000256" key="4">
    <source>
        <dbReference type="PROSITE-ProRule" id="PRU00335"/>
    </source>
</evidence>
<keyword evidence="1" id="KW-0805">Transcription regulation</keyword>
<evidence type="ECO:0000256" key="1">
    <source>
        <dbReference type="ARBA" id="ARBA00023015"/>
    </source>
</evidence>
<dbReference type="PROSITE" id="PS50977">
    <property type="entry name" value="HTH_TETR_2"/>
    <property type="match status" value="1"/>
</dbReference>
<comment type="caution">
    <text evidence="7">The sequence shown here is derived from an EMBL/GenBank/DDBJ whole genome shotgun (WGS) entry which is preliminary data.</text>
</comment>
<dbReference type="InterPro" id="IPR009057">
    <property type="entry name" value="Homeodomain-like_sf"/>
</dbReference>
<dbReference type="Pfam" id="PF00440">
    <property type="entry name" value="TetR_N"/>
    <property type="match status" value="1"/>
</dbReference>
<evidence type="ECO:0000313" key="7">
    <source>
        <dbReference type="EMBL" id="PWV72749.1"/>
    </source>
</evidence>
<dbReference type="Gene3D" id="1.10.357.10">
    <property type="entry name" value="Tetracycline Repressor, domain 2"/>
    <property type="match status" value="1"/>
</dbReference>
<reference evidence="7 8" key="1">
    <citation type="submission" date="2018-05" db="EMBL/GenBank/DDBJ databases">
        <title>Genomic Encyclopedia of Type Strains, Phase IV (KMG-IV): sequencing the most valuable type-strain genomes for metagenomic binning, comparative biology and taxonomic classification.</title>
        <authorList>
            <person name="Goeker M."/>
        </authorList>
    </citation>
    <scope>NUCLEOTIDE SEQUENCE [LARGE SCALE GENOMIC DNA]</scope>
    <source>
        <strain evidence="7 8">DSM 44717</strain>
    </source>
</reference>
<dbReference type="Proteomes" id="UP000246410">
    <property type="component" value="Unassembled WGS sequence"/>
</dbReference>
<dbReference type="PANTHER" id="PTHR30055">
    <property type="entry name" value="HTH-TYPE TRANSCRIPTIONAL REGULATOR RUTR"/>
    <property type="match status" value="1"/>
</dbReference>